<dbReference type="PANTHER" id="PTHR48207:SF3">
    <property type="entry name" value="SUCCINATE--HYDROXYMETHYLGLUTARATE COA-TRANSFERASE"/>
    <property type="match status" value="1"/>
</dbReference>
<dbReference type="GO" id="GO:0008410">
    <property type="term" value="F:CoA-transferase activity"/>
    <property type="evidence" value="ECO:0007669"/>
    <property type="project" value="TreeGrafter"/>
</dbReference>
<keyword evidence="1 2" id="KW-0808">Transferase</keyword>
<dbReference type="InterPro" id="IPR050483">
    <property type="entry name" value="CoA-transferase_III_domain"/>
</dbReference>
<sequence length="408" mass="42801">MPDTTGDTTGSAAGGTTGPLAGVRVIDLSSMMAGPHCARLLADQGADVIKVESLTGDHMRNLRPRRKGQSRFFGQLNVGKRSVALDLKQPRGHAALMALVSRADVVIEAWRPGVAAKLGLGYEDCRPVNDRLVYCSISGYGQQGPDAGRAAFAPVIHAASGYDMAMLPYQAPGSPPPTTGVYIGDILGGTVAYGSVLTALLRRDRTGAGGRVDVSLVDSMMSVLVYELQAVQAGITDTRVSHPPLPTLDGWIAVTIVNDTGWSAMCRAMGRPELAGDDRYRDIGARTEHWDEMQATMAAWSRGLSTDEAESRLLAAGVPAARHRTPADLLDDAHLTGRRTFPQVADAAGEFRAMSAPFRIDDAVTPAAGARVPALGEHTVEVLESVAGLPAAAVREMVDAGIAGVQGS</sequence>
<dbReference type="SUPFAM" id="SSF89796">
    <property type="entry name" value="CoA-transferase family III (CaiB/BaiF)"/>
    <property type="match status" value="1"/>
</dbReference>
<dbReference type="InterPro" id="IPR003673">
    <property type="entry name" value="CoA-Trfase_fam_III"/>
</dbReference>
<dbReference type="RefSeq" id="WP_151595524.1">
    <property type="nucleotide sequence ID" value="NZ_WBMS02000016.1"/>
</dbReference>
<gene>
    <name evidence="2" type="ORF">F8568_021520</name>
</gene>
<reference evidence="2" key="1">
    <citation type="submission" date="2019-12" db="EMBL/GenBank/DDBJ databases">
        <title>Actinomadura physcomitrii sp. nov., a novel actinomycete isolated from moss [Physcomitrium sphaericum (Ludw) Fuernr].</title>
        <authorList>
            <person name="Zhuang X."/>
        </authorList>
    </citation>
    <scope>NUCLEOTIDE SEQUENCE [LARGE SCALE GENOMIC DNA]</scope>
    <source>
        <strain evidence="2">LD22</strain>
    </source>
</reference>
<name>A0A6I4M9L6_9ACTN</name>
<dbReference type="InterPro" id="IPR023606">
    <property type="entry name" value="CoA-Trfase_III_dom_1_sf"/>
</dbReference>
<evidence type="ECO:0000256" key="1">
    <source>
        <dbReference type="ARBA" id="ARBA00022679"/>
    </source>
</evidence>
<dbReference type="Proteomes" id="UP000462055">
    <property type="component" value="Unassembled WGS sequence"/>
</dbReference>
<dbReference type="EMBL" id="WBMS02000016">
    <property type="protein sequence ID" value="MWA02908.1"/>
    <property type="molecule type" value="Genomic_DNA"/>
</dbReference>
<proteinExistence type="predicted"/>
<organism evidence="2 3">
    <name type="scientific">Actinomadura physcomitrii</name>
    <dbReference type="NCBI Taxonomy" id="2650748"/>
    <lineage>
        <taxon>Bacteria</taxon>
        <taxon>Bacillati</taxon>
        <taxon>Actinomycetota</taxon>
        <taxon>Actinomycetes</taxon>
        <taxon>Streptosporangiales</taxon>
        <taxon>Thermomonosporaceae</taxon>
        <taxon>Actinomadura</taxon>
    </lineage>
</organism>
<comment type="caution">
    <text evidence="2">The sequence shown here is derived from an EMBL/GenBank/DDBJ whole genome shotgun (WGS) entry which is preliminary data.</text>
</comment>
<dbReference type="Pfam" id="PF02515">
    <property type="entry name" value="CoA_transf_3"/>
    <property type="match status" value="1"/>
</dbReference>
<keyword evidence="3" id="KW-1185">Reference proteome</keyword>
<accession>A0A6I4M9L6</accession>
<dbReference type="Gene3D" id="3.40.50.10540">
    <property type="entry name" value="Crotonobetainyl-coa:carnitine coa-transferase, domain 1"/>
    <property type="match status" value="1"/>
</dbReference>
<dbReference type="InterPro" id="IPR044855">
    <property type="entry name" value="CoA-Trfase_III_dom3_sf"/>
</dbReference>
<evidence type="ECO:0000313" key="3">
    <source>
        <dbReference type="Proteomes" id="UP000462055"/>
    </source>
</evidence>
<dbReference type="AlphaFoldDB" id="A0A6I4M9L6"/>
<evidence type="ECO:0000313" key="2">
    <source>
        <dbReference type="EMBL" id="MWA02908.1"/>
    </source>
</evidence>
<dbReference type="PANTHER" id="PTHR48207">
    <property type="entry name" value="SUCCINATE--HYDROXYMETHYLGLUTARATE COA-TRANSFERASE"/>
    <property type="match status" value="1"/>
</dbReference>
<protein>
    <submittedName>
        <fullName evidence="2">CoA transferase</fullName>
    </submittedName>
</protein>
<dbReference type="Gene3D" id="3.30.1540.10">
    <property type="entry name" value="formyl-coa transferase, domain 3"/>
    <property type="match status" value="1"/>
</dbReference>